<proteinExistence type="predicted"/>
<evidence type="ECO:0000313" key="2">
    <source>
        <dbReference type="Proteomes" id="UP001056120"/>
    </source>
</evidence>
<sequence length="129" mass="14870">MTWIHESGVHRKNPIRERSGCGGENEIWERLRWRRPKWVKPNSSNGMVERESDRISVRRISEDVRVKRRVTMTGKDNWGYAISCCSTGVAVEIDSTDGMDTAIDLTCVVKSIIYFYNFFHIGKEGVFIG</sequence>
<protein>
    <submittedName>
        <fullName evidence="1">Uncharacterized protein</fullName>
    </submittedName>
</protein>
<reference evidence="2" key="1">
    <citation type="journal article" date="2022" name="Mol. Ecol. Resour.">
        <title>The genomes of chicory, endive, great burdock and yacon provide insights into Asteraceae palaeo-polyploidization history and plant inulin production.</title>
        <authorList>
            <person name="Fan W."/>
            <person name="Wang S."/>
            <person name="Wang H."/>
            <person name="Wang A."/>
            <person name="Jiang F."/>
            <person name="Liu H."/>
            <person name="Zhao H."/>
            <person name="Xu D."/>
            <person name="Zhang Y."/>
        </authorList>
    </citation>
    <scope>NUCLEOTIDE SEQUENCE [LARGE SCALE GENOMIC DNA]</scope>
    <source>
        <strain evidence="2">cv. Yunnan</strain>
    </source>
</reference>
<accession>A0ACB9J5Z4</accession>
<comment type="caution">
    <text evidence="1">The sequence shown here is derived from an EMBL/GenBank/DDBJ whole genome shotgun (WGS) entry which is preliminary data.</text>
</comment>
<evidence type="ECO:0000313" key="1">
    <source>
        <dbReference type="EMBL" id="KAI3815714.1"/>
    </source>
</evidence>
<dbReference type="EMBL" id="CM042022">
    <property type="protein sequence ID" value="KAI3815714.1"/>
    <property type="molecule type" value="Genomic_DNA"/>
</dbReference>
<gene>
    <name evidence="1" type="ORF">L1987_15393</name>
</gene>
<name>A0ACB9J5Z4_9ASTR</name>
<reference evidence="1 2" key="2">
    <citation type="journal article" date="2022" name="Mol. Ecol. Resour.">
        <title>The genomes of chicory, endive, great burdock and yacon provide insights into Asteraceae paleo-polyploidization history and plant inulin production.</title>
        <authorList>
            <person name="Fan W."/>
            <person name="Wang S."/>
            <person name="Wang H."/>
            <person name="Wang A."/>
            <person name="Jiang F."/>
            <person name="Liu H."/>
            <person name="Zhao H."/>
            <person name="Xu D."/>
            <person name="Zhang Y."/>
        </authorList>
    </citation>
    <scope>NUCLEOTIDE SEQUENCE [LARGE SCALE GENOMIC DNA]</scope>
    <source>
        <strain evidence="2">cv. Yunnan</strain>
        <tissue evidence="1">Leaves</tissue>
    </source>
</reference>
<organism evidence="1 2">
    <name type="scientific">Smallanthus sonchifolius</name>
    <dbReference type="NCBI Taxonomy" id="185202"/>
    <lineage>
        <taxon>Eukaryota</taxon>
        <taxon>Viridiplantae</taxon>
        <taxon>Streptophyta</taxon>
        <taxon>Embryophyta</taxon>
        <taxon>Tracheophyta</taxon>
        <taxon>Spermatophyta</taxon>
        <taxon>Magnoliopsida</taxon>
        <taxon>eudicotyledons</taxon>
        <taxon>Gunneridae</taxon>
        <taxon>Pentapetalae</taxon>
        <taxon>asterids</taxon>
        <taxon>campanulids</taxon>
        <taxon>Asterales</taxon>
        <taxon>Asteraceae</taxon>
        <taxon>Asteroideae</taxon>
        <taxon>Heliantheae alliance</taxon>
        <taxon>Millerieae</taxon>
        <taxon>Smallanthus</taxon>
    </lineage>
</organism>
<dbReference type="Proteomes" id="UP001056120">
    <property type="component" value="Linkage Group LG05"/>
</dbReference>
<keyword evidence="2" id="KW-1185">Reference proteome</keyword>